<dbReference type="AlphaFoldDB" id="A0A9P4PCI4"/>
<organism evidence="1 2">
    <name type="scientific">Karstenula rhodostoma CBS 690.94</name>
    <dbReference type="NCBI Taxonomy" id="1392251"/>
    <lineage>
        <taxon>Eukaryota</taxon>
        <taxon>Fungi</taxon>
        <taxon>Dikarya</taxon>
        <taxon>Ascomycota</taxon>
        <taxon>Pezizomycotina</taxon>
        <taxon>Dothideomycetes</taxon>
        <taxon>Pleosporomycetidae</taxon>
        <taxon>Pleosporales</taxon>
        <taxon>Massarineae</taxon>
        <taxon>Didymosphaeriaceae</taxon>
        <taxon>Karstenula</taxon>
    </lineage>
</organism>
<proteinExistence type="predicted"/>
<name>A0A9P4PCI4_9PLEO</name>
<evidence type="ECO:0000313" key="2">
    <source>
        <dbReference type="Proteomes" id="UP000799764"/>
    </source>
</evidence>
<protein>
    <submittedName>
        <fullName evidence="1">Uncharacterized protein</fullName>
    </submittedName>
</protein>
<keyword evidence="2" id="KW-1185">Reference proteome</keyword>
<dbReference type="EMBL" id="MU001505">
    <property type="protein sequence ID" value="KAF2441480.1"/>
    <property type="molecule type" value="Genomic_DNA"/>
</dbReference>
<gene>
    <name evidence="1" type="ORF">P171DRAFT_497714</name>
</gene>
<reference evidence="1" key="1">
    <citation type="journal article" date="2020" name="Stud. Mycol.">
        <title>101 Dothideomycetes genomes: a test case for predicting lifestyles and emergence of pathogens.</title>
        <authorList>
            <person name="Haridas S."/>
            <person name="Albert R."/>
            <person name="Binder M."/>
            <person name="Bloem J."/>
            <person name="Labutti K."/>
            <person name="Salamov A."/>
            <person name="Andreopoulos B."/>
            <person name="Baker S."/>
            <person name="Barry K."/>
            <person name="Bills G."/>
            <person name="Bluhm B."/>
            <person name="Cannon C."/>
            <person name="Castanera R."/>
            <person name="Culley D."/>
            <person name="Daum C."/>
            <person name="Ezra D."/>
            <person name="Gonzalez J."/>
            <person name="Henrissat B."/>
            <person name="Kuo A."/>
            <person name="Liang C."/>
            <person name="Lipzen A."/>
            <person name="Lutzoni F."/>
            <person name="Magnuson J."/>
            <person name="Mondo S."/>
            <person name="Nolan M."/>
            <person name="Ohm R."/>
            <person name="Pangilinan J."/>
            <person name="Park H.-J."/>
            <person name="Ramirez L."/>
            <person name="Alfaro M."/>
            <person name="Sun H."/>
            <person name="Tritt A."/>
            <person name="Yoshinaga Y."/>
            <person name="Zwiers L.-H."/>
            <person name="Turgeon B."/>
            <person name="Goodwin S."/>
            <person name="Spatafora J."/>
            <person name="Crous P."/>
            <person name="Grigoriev I."/>
        </authorList>
    </citation>
    <scope>NUCLEOTIDE SEQUENCE</scope>
    <source>
        <strain evidence="1">CBS 690.94</strain>
    </source>
</reference>
<evidence type="ECO:0000313" key="1">
    <source>
        <dbReference type="EMBL" id="KAF2441480.1"/>
    </source>
</evidence>
<comment type="caution">
    <text evidence="1">The sequence shown here is derived from an EMBL/GenBank/DDBJ whole genome shotgun (WGS) entry which is preliminary data.</text>
</comment>
<accession>A0A9P4PCI4</accession>
<sequence length="206" mass="22310">MTFTTNSDKPDAKTTPNDRASIVSSAKMHLGISLAQVIHLKETDAVPKEISDAITLLHDTITKPSAAVPPSASFEIQSPPVSVPVTRSHMPGNHNGVVARPGDRVIVYGWAKNGSEAIAYNARNDTTGRIPTLVLDVVHQEPVETKLYMVAADQPFTSELKVTLKAGDFIRMWNCVHGPNVWSGMCFNLASGQIGKYSSLPMKFVE</sequence>
<dbReference type="Proteomes" id="UP000799764">
    <property type="component" value="Unassembled WGS sequence"/>
</dbReference>
<dbReference type="OrthoDB" id="3912515at2759"/>